<evidence type="ECO:0000259" key="3">
    <source>
        <dbReference type="Pfam" id="PF09363"/>
    </source>
</evidence>
<proteinExistence type="inferred from homology"/>
<name>A0A1H7XB21_9NOCA</name>
<organism evidence="4 5">
    <name type="scientific">Rhodococcus maanshanensis</name>
    <dbReference type="NCBI Taxonomy" id="183556"/>
    <lineage>
        <taxon>Bacteria</taxon>
        <taxon>Bacillati</taxon>
        <taxon>Actinomycetota</taxon>
        <taxon>Actinomycetes</taxon>
        <taxon>Mycobacteriales</taxon>
        <taxon>Nocardiaceae</taxon>
        <taxon>Rhodococcus</taxon>
    </lineage>
</organism>
<dbReference type="InterPro" id="IPR005593">
    <property type="entry name" value="Xul5P/Fru6P_PKetolase"/>
</dbReference>
<dbReference type="GO" id="GO:0016832">
    <property type="term" value="F:aldehyde-lyase activity"/>
    <property type="evidence" value="ECO:0007669"/>
    <property type="project" value="InterPro"/>
</dbReference>
<evidence type="ECO:0000313" key="4">
    <source>
        <dbReference type="EMBL" id="SEM30229.1"/>
    </source>
</evidence>
<dbReference type="EMBL" id="FOAW01000031">
    <property type="protein sequence ID" value="SEM30229.1"/>
    <property type="molecule type" value="Genomic_DNA"/>
</dbReference>
<dbReference type="Proteomes" id="UP000198677">
    <property type="component" value="Unassembled WGS sequence"/>
</dbReference>
<reference evidence="5" key="1">
    <citation type="submission" date="2016-10" db="EMBL/GenBank/DDBJ databases">
        <authorList>
            <person name="Varghese N."/>
            <person name="Submissions S."/>
        </authorList>
    </citation>
    <scope>NUCLEOTIDE SEQUENCE [LARGE SCALE GENOMIC DNA]</scope>
    <source>
        <strain evidence="5">DSM 44675</strain>
    </source>
</reference>
<sequence>MEVLSEHLCEGWLEGYLLAGGHGMFASYEAFAMVSVSMLIQHAKWLQHARTLPWREPVSSLNVLLTSTCWRNDHNGFSHQGPGMIDAAIPLSPEVVRIWLPPDSNTLLSIADHCLRSTDHVNLIVVDKQPHLQYLSLEEADRHCAAGASVWQWAGTEDDGAVRPDEPDVVLAAAGDVPTQEILAAAELLRVWVPYLRVRVVNVVDLMALMPQGVHPHGFADASFTELFTEDTDVVFAFHGYSRAVHQLLHGRPNADRFHVRGFNEQGTTTTPFDMVVLNRMSRYDLVLEALRRARRVPQRGDELARYCRDQLERHRDHVVAHLEDMPEVRDWTWGSTAPAEPTAR</sequence>
<dbReference type="AlphaFoldDB" id="A0A1H7XB21"/>
<dbReference type="Gene3D" id="3.40.50.920">
    <property type="match status" value="1"/>
</dbReference>
<dbReference type="SUPFAM" id="SSF52922">
    <property type="entry name" value="TK C-terminal domain-like"/>
    <property type="match status" value="1"/>
</dbReference>
<dbReference type="Gene3D" id="3.40.50.970">
    <property type="match status" value="1"/>
</dbReference>
<dbReference type="InterPro" id="IPR018969">
    <property type="entry name" value="Xul5P/Fru6P_PKetolase_C"/>
</dbReference>
<evidence type="ECO:0000313" key="5">
    <source>
        <dbReference type="Proteomes" id="UP000198677"/>
    </source>
</evidence>
<evidence type="ECO:0000256" key="2">
    <source>
        <dbReference type="ARBA" id="ARBA00023239"/>
    </source>
</evidence>
<dbReference type="PANTHER" id="PTHR31273">
    <property type="entry name" value="PHOSPHOKETOLASE-RELATED"/>
    <property type="match status" value="1"/>
</dbReference>
<dbReference type="PANTHER" id="PTHR31273:SF0">
    <property type="entry name" value="PHOSPHOKETOLASE-RELATED"/>
    <property type="match status" value="1"/>
</dbReference>
<dbReference type="Pfam" id="PF09363">
    <property type="entry name" value="XFP_C"/>
    <property type="match status" value="1"/>
</dbReference>
<evidence type="ECO:0000256" key="1">
    <source>
        <dbReference type="ARBA" id="ARBA00005623"/>
    </source>
</evidence>
<comment type="similarity">
    <text evidence="1">Belongs to the XFP family.</text>
</comment>
<dbReference type="GO" id="GO:0000287">
    <property type="term" value="F:magnesium ion binding"/>
    <property type="evidence" value="ECO:0007669"/>
    <property type="project" value="UniProtKB-ARBA"/>
</dbReference>
<feature type="domain" description="Xylulose 5-phosphate/Fructose 6-phosphate phosphoketolase C-terminal" evidence="3">
    <location>
        <begin position="128"/>
        <end position="334"/>
    </location>
</feature>
<protein>
    <submittedName>
        <fullName evidence="4">Xylulose-5-phosphate/fructose-6-phosphate phosphoketolase</fullName>
    </submittedName>
</protein>
<dbReference type="GO" id="GO:0005975">
    <property type="term" value="P:carbohydrate metabolic process"/>
    <property type="evidence" value="ECO:0007669"/>
    <property type="project" value="InterPro"/>
</dbReference>
<dbReference type="InterPro" id="IPR029061">
    <property type="entry name" value="THDP-binding"/>
</dbReference>
<dbReference type="Pfam" id="PF03894">
    <property type="entry name" value="XFP"/>
    <property type="match status" value="1"/>
</dbReference>
<keyword evidence="2" id="KW-0456">Lyase</keyword>
<gene>
    <name evidence="4" type="ORF">SAMN05444583_13127</name>
</gene>
<dbReference type="SUPFAM" id="SSF52518">
    <property type="entry name" value="Thiamin diphosphate-binding fold (THDP-binding)"/>
    <property type="match status" value="1"/>
</dbReference>
<accession>A0A1H7XB21</accession>
<keyword evidence="5" id="KW-1185">Reference proteome</keyword>
<dbReference type="InterPro" id="IPR009014">
    <property type="entry name" value="Transketo_C/PFOR_II"/>
</dbReference>